<dbReference type="PANTHER" id="PTHR36156:SF2">
    <property type="entry name" value="CUPIN TYPE-2 DOMAIN-CONTAINING PROTEIN"/>
    <property type="match status" value="1"/>
</dbReference>
<dbReference type="InterPro" id="IPR047142">
    <property type="entry name" value="OryJ/VirC-like"/>
</dbReference>
<dbReference type="InterPro" id="IPR013096">
    <property type="entry name" value="Cupin_2"/>
</dbReference>
<proteinExistence type="predicted"/>
<evidence type="ECO:0000313" key="2">
    <source>
        <dbReference type="EMBL" id="MCS5727884.1"/>
    </source>
</evidence>
<dbReference type="SUPFAM" id="SSF51182">
    <property type="entry name" value="RmlC-like cupins"/>
    <property type="match status" value="1"/>
</dbReference>
<organism evidence="2 3">
    <name type="scientific">Herbiconiux oxytropis</name>
    <dbReference type="NCBI Taxonomy" id="2970915"/>
    <lineage>
        <taxon>Bacteria</taxon>
        <taxon>Bacillati</taxon>
        <taxon>Actinomycetota</taxon>
        <taxon>Actinomycetes</taxon>
        <taxon>Micrococcales</taxon>
        <taxon>Microbacteriaceae</taxon>
        <taxon>Herbiconiux</taxon>
    </lineage>
</organism>
<dbReference type="EMBL" id="JANLCK010000016">
    <property type="protein sequence ID" value="MCS5727884.1"/>
    <property type="molecule type" value="Genomic_DNA"/>
</dbReference>
<reference evidence="2" key="1">
    <citation type="submission" date="2022-08" db="EMBL/GenBank/DDBJ databases">
        <authorList>
            <person name="Deng Y."/>
            <person name="Han X.-F."/>
            <person name="Zhang Y.-Q."/>
        </authorList>
    </citation>
    <scope>NUCLEOTIDE SEQUENCE</scope>
    <source>
        <strain evidence="2">CPCC 203407</strain>
    </source>
</reference>
<feature type="domain" description="Cupin type-2" evidence="1">
    <location>
        <begin position="111"/>
        <end position="171"/>
    </location>
</feature>
<dbReference type="CDD" id="cd02231">
    <property type="entry name" value="cupin_BLL6423-like"/>
    <property type="match status" value="1"/>
</dbReference>
<evidence type="ECO:0000259" key="1">
    <source>
        <dbReference type="Pfam" id="PF07883"/>
    </source>
</evidence>
<gene>
    <name evidence="2" type="ORF">N1028_18460</name>
</gene>
<comment type="caution">
    <text evidence="2">The sequence shown here is derived from an EMBL/GenBank/DDBJ whole genome shotgun (WGS) entry which is preliminary data.</text>
</comment>
<keyword evidence="3" id="KW-1185">Reference proteome</keyword>
<accession>A0AA41XGQ3</accession>
<protein>
    <submittedName>
        <fullName evidence="2">Cupin domain-containing protein</fullName>
    </submittedName>
</protein>
<sequence length="178" mass="19011">MNHVLPIRVIVTENDGGGRSYIGSDGAATGTHVQPNRPTALTDIWHMAQVPTDPAADGSASADRPFTLSPQKDGVAFRIVQFDPMTADDWARLDSREVFESMNASDDHVGGELSPVMHRTSTVDFGIVLQGSITMVLDSGRVEVSAGDVIVQKATNHAWENHGDSTAVIAFILVDASE</sequence>
<name>A0AA41XGQ3_9MICO</name>
<evidence type="ECO:0000313" key="3">
    <source>
        <dbReference type="Proteomes" id="UP001165587"/>
    </source>
</evidence>
<dbReference type="Gene3D" id="2.60.120.10">
    <property type="entry name" value="Jelly Rolls"/>
    <property type="match status" value="1"/>
</dbReference>
<dbReference type="Proteomes" id="UP001165587">
    <property type="component" value="Unassembled WGS sequence"/>
</dbReference>
<dbReference type="Pfam" id="PF07883">
    <property type="entry name" value="Cupin_2"/>
    <property type="match status" value="1"/>
</dbReference>
<dbReference type="InterPro" id="IPR014710">
    <property type="entry name" value="RmlC-like_jellyroll"/>
</dbReference>
<dbReference type="PANTHER" id="PTHR36156">
    <property type="entry name" value="SLR2101 PROTEIN"/>
    <property type="match status" value="1"/>
</dbReference>
<dbReference type="AlphaFoldDB" id="A0AA41XGQ3"/>
<dbReference type="InterPro" id="IPR011051">
    <property type="entry name" value="RmlC_Cupin_sf"/>
</dbReference>
<dbReference type="RefSeq" id="WP_259530959.1">
    <property type="nucleotide sequence ID" value="NZ_JANLCK010000016.1"/>
</dbReference>